<organism evidence="1 2">
    <name type="scientific">Demequina litorisediminis</name>
    <dbReference type="NCBI Taxonomy" id="1849022"/>
    <lineage>
        <taxon>Bacteria</taxon>
        <taxon>Bacillati</taxon>
        <taxon>Actinomycetota</taxon>
        <taxon>Actinomycetes</taxon>
        <taxon>Micrococcales</taxon>
        <taxon>Demequinaceae</taxon>
        <taxon>Demequina</taxon>
    </lineage>
</organism>
<sequence length="77" mass="8502">MDVNASGTRREEILVSPEEPQGHVEACVACSPRSSRRPRPSSCWASLRENKTNAEFLMQVAKTTPGKDDVDNELTSK</sequence>
<accession>A0ABQ6IFH8</accession>
<comment type="caution">
    <text evidence="1">The sequence shown here is derived from an EMBL/GenBank/DDBJ whole genome shotgun (WGS) entry which is preliminary data.</text>
</comment>
<protein>
    <submittedName>
        <fullName evidence="1">Uncharacterized protein</fullName>
    </submittedName>
</protein>
<keyword evidence="2" id="KW-1185">Reference proteome</keyword>
<evidence type="ECO:0000313" key="1">
    <source>
        <dbReference type="EMBL" id="GMA36653.1"/>
    </source>
</evidence>
<evidence type="ECO:0000313" key="2">
    <source>
        <dbReference type="Proteomes" id="UP001157125"/>
    </source>
</evidence>
<gene>
    <name evidence="1" type="ORF">GCM10025876_28570</name>
</gene>
<dbReference type="EMBL" id="BSUN01000001">
    <property type="protein sequence ID" value="GMA36653.1"/>
    <property type="molecule type" value="Genomic_DNA"/>
</dbReference>
<dbReference type="Proteomes" id="UP001157125">
    <property type="component" value="Unassembled WGS sequence"/>
</dbReference>
<name>A0ABQ6IFH8_9MICO</name>
<proteinExistence type="predicted"/>
<reference evidence="2" key="1">
    <citation type="journal article" date="2019" name="Int. J. Syst. Evol. Microbiol.">
        <title>The Global Catalogue of Microorganisms (GCM) 10K type strain sequencing project: providing services to taxonomists for standard genome sequencing and annotation.</title>
        <authorList>
            <consortium name="The Broad Institute Genomics Platform"/>
            <consortium name="The Broad Institute Genome Sequencing Center for Infectious Disease"/>
            <person name="Wu L."/>
            <person name="Ma J."/>
        </authorList>
    </citation>
    <scope>NUCLEOTIDE SEQUENCE [LARGE SCALE GENOMIC DNA]</scope>
    <source>
        <strain evidence="2">NBRC 112299</strain>
    </source>
</reference>